<dbReference type="SUPFAM" id="SSF55826">
    <property type="entry name" value="YbaK/ProRS associated domain"/>
    <property type="match status" value="1"/>
</dbReference>
<evidence type="ECO:0000256" key="2">
    <source>
        <dbReference type="ARBA" id="ARBA00022917"/>
    </source>
</evidence>
<dbReference type="AlphaFoldDB" id="J9GJB9"/>
<reference evidence="6" key="1">
    <citation type="journal article" date="2012" name="PLoS ONE">
        <title>Gene sets for utilization of primary and secondary nutrition supplies in the distal gut of endangered iberian lynx.</title>
        <authorList>
            <person name="Alcaide M."/>
            <person name="Messina E."/>
            <person name="Richter M."/>
            <person name="Bargiela R."/>
            <person name="Peplies J."/>
            <person name="Huws S.A."/>
            <person name="Newbold C.J."/>
            <person name="Golyshin P.N."/>
            <person name="Simon M.A."/>
            <person name="Lopez G."/>
            <person name="Yakimov M.M."/>
            <person name="Ferrer M."/>
        </authorList>
    </citation>
    <scope>NUCLEOTIDE SEQUENCE</scope>
</reference>
<proteinExistence type="inferred from homology"/>
<dbReference type="NCBIfam" id="TIGR00011">
    <property type="entry name" value="YbaK_EbsC"/>
    <property type="match status" value="1"/>
</dbReference>
<dbReference type="CDD" id="cd00002">
    <property type="entry name" value="YbaK_deacylase"/>
    <property type="match status" value="1"/>
</dbReference>
<feature type="region of interest" description="Disordered" evidence="4">
    <location>
        <begin position="163"/>
        <end position="195"/>
    </location>
</feature>
<dbReference type="GO" id="GO:0016829">
    <property type="term" value="F:lyase activity"/>
    <property type="evidence" value="ECO:0007669"/>
    <property type="project" value="UniProtKB-KW"/>
</dbReference>
<dbReference type="GO" id="GO:0002161">
    <property type="term" value="F:aminoacyl-tRNA deacylase activity"/>
    <property type="evidence" value="ECO:0007669"/>
    <property type="project" value="InterPro"/>
</dbReference>
<dbReference type="GO" id="GO:0006412">
    <property type="term" value="P:translation"/>
    <property type="evidence" value="ECO:0007669"/>
    <property type="project" value="UniProtKB-KW"/>
</dbReference>
<comment type="similarity">
    <text evidence="1">Belongs to the prolyl-tRNA editing family. YbaK/EbsC subfamily.</text>
</comment>
<dbReference type="InterPro" id="IPR004369">
    <property type="entry name" value="Prolyl-tRNA_editing_YbaK/EbsC"/>
</dbReference>
<keyword evidence="2" id="KW-0648">Protein biosynthesis</keyword>
<evidence type="ECO:0000256" key="4">
    <source>
        <dbReference type="SAM" id="MobiDB-lite"/>
    </source>
</evidence>
<organism evidence="6">
    <name type="scientific">gut metagenome</name>
    <dbReference type="NCBI Taxonomy" id="749906"/>
    <lineage>
        <taxon>unclassified sequences</taxon>
        <taxon>metagenomes</taxon>
        <taxon>organismal metagenomes</taxon>
    </lineage>
</organism>
<feature type="domain" description="YbaK/aminoacyl-tRNA synthetase-associated" evidence="5">
    <location>
        <begin position="39"/>
        <end position="150"/>
    </location>
</feature>
<evidence type="ECO:0000313" key="6">
    <source>
        <dbReference type="EMBL" id="EJX07334.1"/>
    </source>
</evidence>
<protein>
    <recommendedName>
        <fullName evidence="5">YbaK/aminoacyl-tRNA synthetase-associated domain-containing protein</fullName>
    </recommendedName>
</protein>
<dbReference type="PANTHER" id="PTHR30411:SF0">
    <property type="entry name" value="CYS-TRNA(PRO)_CYS-TRNA(CYS) DEACYLASE YBAK"/>
    <property type="match status" value="1"/>
</dbReference>
<evidence type="ECO:0000259" key="5">
    <source>
        <dbReference type="Pfam" id="PF04073"/>
    </source>
</evidence>
<evidence type="ECO:0000256" key="1">
    <source>
        <dbReference type="ARBA" id="ARBA00009798"/>
    </source>
</evidence>
<dbReference type="InterPro" id="IPR007214">
    <property type="entry name" value="YbaK/aa-tRNA-synth-assoc-dom"/>
</dbReference>
<dbReference type="EMBL" id="AMCI01000906">
    <property type="protein sequence ID" value="EJX07334.1"/>
    <property type="molecule type" value="Genomic_DNA"/>
</dbReference>
<evidence type="ECO:0000256" key="3">
    <source>
        <dbReference type="ARBA" id="ARBA00023239"/>
    </source>
</evidence>
<comment type="caution">
    <text evidence="6">The sequence shown here is derived from an EMBL/GenBank/DDBJ whole genome shotgun (WGS) entry which is preliminary data.</text>
</comment>
<dbReference type="Pfam" id="PF04073">
    <property type="entry name" value="tRNA_edit"/>
    <property type="match status" value="1"/>
</dbReference>
<sequence length="195" mass="21787">MSKEKHQSLTPATQWLKAHHVPYEEKSYEYQEHGGTALAASSCGLEHHRVIKTLIMEDEHAKPLVILMHGDCEVSTKNLARQIGVKHVAPCKPEQAQRNSGYMVGGTSPFGTRKKMPVYVEKTILDFDRIFINGGRRGYQVGIDPRILVDLLGAKPVDCAIPNKKKRQSVSGGRFPRRSRGKTKREGFLTANRGV</sequence>
<keyword evidence="3" id="KW-0456">Lyase</keyword>
<dbReference type="PANTHER" id="PTHR30411">
    <property type="entry name" value="CYTOPLASMIC PROTEIN"/>
    <property type="match status" value="1"/>
</dbReference>
<accession>J9GJB9</accession>
<gene>
    <name evidence="6" type="ORF">EVA_04556</name>
</gene>
<dbReference type="InterPro" id="IPR036754">
    <property type="entry name" value="YbaK/aa-tRNA-synt-asso_dom_sf"/>
</dbReference>
<dbReference type="Gene3D" id="3.90.960.10">
    <property type="entry name" value="YbaK/aminoacyl-tRNA synthetase-associated domain"/>
    <property type="match status" value="1"/>
</dbReference>
<name>J9GJB9_9ZZZZ</name>